<dbReference type="VEuPathDB" id="AmoebaDB:EHI7A_171600"/>
<dbReference type="AlphaFoldDB" id="N9TQJ6"/>
<evidence type="ECO:0000313" key="1">
    <source>
        <dbReference type="EMBL" id="ENY65900.1"/>
    </source>
</evidence>
<dbReference type="GO" id="GO:0005840">
    <property type="term" value="C:ribosome"/>
    <property type="evidence" value="ECO:0007669"/>
    <property type="project" value="UniProtKB-KW"/>
</dbReference>
<keyword evidence="1" id="KW-0689">Ribosomal protein</keyword>
<gene>
    <name evidence="1" type="ORF">EHI7A_171600</name>
</gene>
<dbReference type="EMBL" id="KB823065">
    <property type="protein sequence ID" value="ENY65900.1"/>
    <property type="molecule type" value="Genomic_DNA"/>
</dbReference>
<reference evidence="1 2" key="1">
    <citation type="submission" date="2013-04" db="EMBL/GenBank/DDBJ databases">
        <authorList>
            <person name="Hannick L."/>
            <person name="Zafar N."/>
            <person name="Lorenzi H."/>
            <person name="Ali I.A."/>
            <person name="Petri W.P."/>
            <person name="Caler E."/>
        </authorList>
    </citation>
    <scope>NUCLEOTIDE SEQUENCE [LARGE SCALE GENOMIC DNA]</scope>
    <source>
        <strain evidence="1 2">HM-1:IMSS-A</strain>
    </source>
</reference>
<protein>
    <submittedName>
        <fullName evidence="1">Ribosomal protein, putative</fullName>
    </submittedName>
</protein>
<proteinExistence type="predicted"/>
<dbReference type="Proteomes" id="UP000013105">
    <property type="component" value="Unassembled WGS sequence"/>
</dbReference>
<name>N9TQJ6_ENTH1</name>
<sequence length="35" mass="4223">MHLNLILLHLPLRRRKIWNVLLNLTDKFLKLINGC</sequence>
<keyword evidence="1" id="KW-0687">Ribonucleoprotein</keyword>
<accession>N9TQJ6</accession>
<evidence type="ECO:0000313" key="2">
    <source>
        <dbReference type="Proteomes" id="UP000013105"/>
    </source>
</evidence>
<organism evidence="1 2">
    <name type="scientific">Entamoeba histolytica HM-1:IMSS-A</name>
    <dbReference type="NCBI Taxonomy" id="885318"/>
    <lineage>
        <taxon>Eukaryota</taxon>
        <taxon>Amoebozoa</taxon>
        <taxon>Evosea</taxon>
        <taxon>Archamoebae</taxon>
        <taxon>Mastigamoebida</taxon>
        <taxon>Entamoebidae</taxon>
        <taxon>Entamoeba</taxon>
    </lineage>
</organism>